<dbReference type="Proteomes" id="UP000623681">
    <property type="component" value="Unassembled WGS sequence"/>
</dbReference>
<evidence type="ECO:0000256" key="3">
    <source>
        <dbReference type="SAM" id="Phobius"/>
    </source>
</evidence>
<dbReference type="GO" id="GO:0005975">
    <property type="term" value="P:carbohydrate metabolic process"/>
    <property type="evidence" value="ECO:0007669"/>
    <property type="project" value="InterPro"/>
</dbReference>
<dbReference type="Gene3D" id="1.50.10.140">
    <property type="match status" value="2"/>
</dbReference>
<dbReference type="PANTHER" id="PTHR37469:SF2">
    <property type="entry name" value="CELLOBIONIC ACID PHOSPHORYLASE"/>
    <property type="match status" value="1"/>
</dbReference>
<feature type="transmembrane region" description="Helical" evidence="3">
    <location>
        <begin position="967"/>
        <end position="985"/>
    </location>
</feature>
<dbReference type="InterPro" id="IPR019282">
    <property type="entry name" value="Glycoamylase-like_cons_dom"/>
</dbReference>
<dbReference type="CDD" id="cd11753">
    <property type="entry name" value="GH94N_ChvB_NdvB_2_like"/>
    <property type="match status" value="1"/>
</dbReference>
<accession>A0A937FE06</accession>
<dbReference type="RefSeq" id="WP_202766863.1">
    <property type="nucleotide sequence ID" value="NZ_JAESWA010000020.1"/>
</dbReference>
<dbReference type="InterPro" id="IPR052047">
    <property type="entry name" value="GH94_Enzymes"/>
</dbReference>
<dbReference type="GO" id="GO:0016757">
    <property type="term" value="F:glycosyltransferase activity"/>
    <property type="evidence" value="ECO:0007669"/>
    <property type="project" value="UniProtKB-KW"/>
</dbReference>
<name>A0A937FE06_9CLOT</name>
<dbReference type="InterPro" id="IPR037820">
    <property type="entry name" value="GH94N_NdvB"/>
</dbReference>
<dbReference type="CDD" id="cd11756">
    <property type="entry name" value="GH94N_ChvB_NdvB_1_like"/>
    <property type="match status" value="1"/>
</dbReference>
<dbReference type="Gene3D" id="2.60.420.10">
    <property type="entry name" value="Maltose phosphorylase, domain 3"/>
    <property type="match status" value="1"/>
</dbReference>
<feature type="domain" description="Glycoamylase-like" evidence="5">
    <location>
        <begin position="1348"/>
        <end position="1561"/>
    </location>
</feature>
<feature type="transmembrane region" description="Helical" evidence="3">
    <location>
        <begin position="6"/>
        <end position="23"/>
    </location>
</feature>
<feature type="transmembrane region" description="Helical" evidence="3">
    <location>
        <begin position="821"/>
        <end position="838"/>
    </location>
</feature>
<dbReference type="Pfam" id="PF10091">
    <property type="entry name" value="Glycoamylase"/>
    <property type="match status" value="1"/>
</dbReference>
<evidence type="ECO:0000313" key="7">
    <source>
        <dbReference type="EMBL" id="MBL4931478.1"/>
    </source>
</evidence>
<keyword evidence="8" id="KW-1185">Reference proteome</keyword>
<keyword evidence="2" id="KW-0808">Transferase</keyword>
<keyword evidence="3" id="KW-0472">Membrane</keyword>
<feature type="domain" description="Glycosyl hydrolase 94 supersandwich" evidence="4">
    <location>
        <begin position="2102"/>
        <end position="2370"/>
    </location>
</feature>
<dbReference type="Pfam" id="PF06165">
    <property type="entry name" value="GH94_b-supersand"/>
    <property type="match status" value="2"/>
</dbReference>
<keyword evidence="3" id="KW-0812">Transmembrane</keyword>
<dbReference type="InterPro" id="IPR011013">
    <property type="entry name" value="Gal_mutarotase_sf_dom"/>
</dbReference>
<evidence type="ECO:0000256" key="2">
    <source>
        <dbReference type="ARBA" id="ARBA00022679"/>
    </source>
</evidence>
<evidence type="ECO:0000259" key="4">
    <source>
        <dbReference type="Pfam" id="PF06165"/>
    </source>
</evidence>
<dbReference type="InterPro" id="IPR033432">
    <property type="entry name" value="GH94_catalytic"/>
</dbReference>
<proteinExistence type="predicted"/>
<dbReference type="Gene3D" id="2.70.98.40">
    <property type="entry name" value="Glycoside hydrolase, family 65, N-terminal domain"/>
    <property type="match status" value="2"/>
</dbReference>
<dbReference type="InterPro" id="IPR037824">
    <property type="entry name" value="GH94N_2_NdvB"/>
</dbReference>
<evidence type="ECO:0000313" key="8">
    <source>
        <dbReference type="Proteomes" id="UP000623681"/>
    </source>
</evidence>
<keyword evidence="3" id="KW-1133">Transmembrane helix</keyword>
<dbReference type="InterPro" id="IPR010383">
    <property type="entry name" value="Glyco_hydrolase_94_b-supersand"/>
</dbReference>
<dbReference type="PANTHER" id="PTHR37469">
    <property type="entry name" value="CELLOBIONIC ACID PHOSPHORYLASE-RELATED"/>
    <property type="match status" value="1"/>
</dbReference>
<evidence type="ECO:0000256" key="1">
    <source>
        <dbReference type="ARBA" id="ARBA00022676"/>
    </source>
</evidence>
<feature type="transmembrane region" description="Helical" evidence="3">
    <location>
        <begin position="942"/>
        <end position="960"/>
    </location>
</feature>
<organism evidence="7 8">
    <name type="scientific">Clostridium paridis</name>
    <dbReference type="NCBI Taxonomy" id="2803863"/>
    <lineage>
        <taxon>Bacteria</taxon>
        <taxon>Bacillati</taxon>
        <taxon>Bacillota</taxon>
        <taxon>Clostridia</taxon>
        <taxon>Eubacteriales</taxon>
        <taxon>Clostridiaceae</taxon>
        <taxon>Clostridium</taxon>
    </lineage>
</organism>
<comment type="caution">
    <text evidence="7">The sequence shown here is derived from an EMBL/GenBank/DDBJ whole genome shotgun (WGS) entry which is preliminary data.</text>
</comment>
<dbReference type="InterPro" id="IPR037018">
    <property type="entry name" value="GH65_N"/>
</dbReference>
<feature type="domain" description="Glycosyl hydrolase 94 catalytic" evidence="6">
    <location>
        <begin position="2384"/>
        <end position="2808"/>
    </location>
</feature>
<dbReference type="EMBL" id="JAESWA010000020">
    <property type="protein sequence ID" value="MBL4931478.1"/>
    <property type="molecule type" value="Genomic_DNA"/>
</dbReference>
<dbReference type="Pfam" id="PF17167">
    <property type="entry name" value="Glyco_hydro_94"/>
    <property type="match status" value="1"/>
</dbReference>
<feature type="domain" description="Glycosyl hydrolase 94 supersandwich" evidence="4">
    <location>
        <begin position="1598"/>
        <end position="1876"/>
    </location>
</feature>
<protein>
    <submittedName>
        <fullName evidence="7">Cyclic beta 1-2 glucan synthetase</fullName>
    </submittedName>
</protein>
<feature type="transmembrane region" description="Helical" evidence="3">
    <location>
        <begin position="844"/>
        <end position="866"/>
    </location>
</feature>
<evidence type="ECO:0000259" key="6">
    <source>
        <dbReference type="Pfam" id="PF17167"/>
    </source>
</evidence>
<evidence type="ECO:0000259" key="5">
    <source>
        <dbReference type="Pfam" id="PF10091"/>
    </source>
</evidence>
<dbReference type="Gene3D" id="1.50.10.10">
    <property type="match status" value="1"/>
</dbReference>
<dbReference type="GO" id="GO:0030246">
    <property type="term" value="F:carbohydrate binding"/>
    <property type="evidence" value="ECO:0007669"/>
    <property type="project" value="InterPro"/>
</dbReference>
<dbReference type="SMART" id="SM01068">
    <property type="entry name" value="CBM_X"/>
    <property type="match status" value="2"/>
</dbReference>
<feature type="transmembrane region" description="Helical" evidence="3">
    <location>
        <begin position="422"/>
        <end position="445"/>
    </location>
</feature>
<reference evidence="7" key="1">
    <citation type="submission" date="2021-01" db="EMBL/GenBank/DDBJ databases">
        <title>Genome public.</title>
        <authorList>
            <person name="Liu C."/>
            <person name="Sun Q."/>
        </authorList>
    </citation>
    <scope>NUCLEOTIDE SEQUENCE</scope>
    <source>
        <strain evidence="7">YIM B02565</strain>
    </source>
</reference>
<dbReference type="InterPro" id="IPR012341">
    <property type="entry name" value="6hp_glycosidase-like_sf"/>
</dbReference>
<feature type="transmembrane region" description="Helical" evidence="3">
    <location>
        <begin position="887"/>
        <end position="910"/>
    </location>
</feature>
<dbReference type="InterPro" id="IPR008928">
    <property type="entry name" value="6-hairpin_glycosidase_sf"/>
</dbReference>
<gene>
    <name evidence="7" type="ORF">JK634_06655</name>
</gene>
<dbReference type="SUPFAM" id="SSF74650">
    <property type="entry name" value="Galactose mutarotase-like"/>
    <property type="match status" value="2"/>
</dbReference>
<dbReference type="SUPFAM" id="SSF48208">
    <property type="entry name" value="Six-hairpin glycosidases"/>
    <property type="match status" value="1"/>
</dbReference>
<sequence length="2879" mass="331421">MFYIYIILILFIAILGFYLFFKYKGNEENNLMEDVPSISVSQEDLEKHALEISQHFNLVTTRSNSRRKLLKSLDRSYRNIIETYEFIDNEVKYKKEVVAAAEWMLDNLYLIEKEYKDIKYNMPNSYYKGLPVIKKGIMKGYPRIYHIAVELISHTDGRIYEDTIETFINAYQKNTILSMGELWALPIMIRIALIQNISKIAEKIVYAQKEKEKGELLAEELINAYNNNRLNDKLQELNDNTVYSSHFIEKFVKILRNNGIDSIELYEWLDGKLEIQQTTTDKIIIEEHQLQAAFQMSIGNSITSIREVGGIPWRDSFEKLSLVEAILKQDPIKIYTSMDFESRDNYRHMVEKIAKNKNVPEILVAKKAIECAKNSNNVEEYRKHIGYYLIDDGINELKYAINPKATIDRKFNEYMNRHKVKLYVGTIFILTAVLCFLVLTLVSSADRNVSGIVYIVEFLALIIPCSEIVISIFNWSINRISTPRFMPKIEFKDGLPIECSTIVVIPTLLTSKSRVKELISDLEVYYLANKEKNIYFALLGDFKDSLFKEEIQDEEIVETALAEVKKLNEKYSDSGEDVFYFFNRYRQFNEKEGIWLGWERKRGKLMEFNALLRGDKNTSYNIISGDIEKLKSIKYVITLDADTQLPRDIGKKLVGAMCHVLSKPHVDKARKKVLRGYGLMQPRVSVGTIEANKTIFSKIFSGETGIDMYTSAISDVYQDIFGEGIFTGKGIYDIDVFNYMLKDEIPENKVLSHDLLEGSYVRAALLTDVELIDGYPAYYNSSSKRLHRWVRGDWQIISWITKKSPLNSLSRYKIFDNLRRSLLAPAIVLLVALSFWLFPSSDKGLVVALLALLCPVIFDVSEAVVSPVKGISLSGKISNCMTAIEQMFLIFCFLPYQAYLMLDAIIRTLYRLIISKRNFLEWQTAADVEAKLGRNLKSFVTAMWPGSLISLVILILSFGVSTQSGALMIPSCVLWIISPIIAYFISKEIKPKDYILEQEDMKLLRRFSRKTWAYFEDFVNEDNNWLAPDNFQEDPPKGVATRTSPTNMGMGLTANLVAYDLGYIGMLETVERLEKIIVSMESLEQYKGHFYNWYDTVSKEPLFPRYVSTVDSGNLVGYLWLVSETLDEYKKSFMINVNKIQGLYDTFNLTNKEIEELTGIKELNSEDINDINDNEFDIITWKNILNKFSNRVTEIGKLQDGRQLYWNSKAKKLIDGYSRELTELFPWVDVIDGEEKDTSSIVQNLKNLLSQTPLYLINSEIEKIENDIERNMRNDSLERSQKDKMNKLKALLEESKESVYKFINKISELKARIDKMAEDTNFTMLYHKNKHVFAIGYDIEKDSLSNSYYDLLASESRQASFVAIAKGDVEQEHWFNLSRAMALIGNKKGLVSWSGTMFEYFMPLLILKNYPDTLLQETYNSVIYGQKSYCKDRNVPWGISESAFYTFDAALNYQYKAFGVPGIGLKRGLSNELVISPYSTIMALQIDLLDSIDNMKRLINEGMDGKYGFYEALDYTKERVPKELKKGIVKCFMVHHQGMSLMALNNVLNNNILQERFHRIPRVKATELLLQEKISKRIIYNRKHQFEPVEFNIEKQPIVIRKFNTANTQNPETNIISNGNYSVMLTNSGSGYSKRDELTVYRWREDLTLDNTGMFFYIKNLNSNEYWSAAYEPCKKEGDGYEVKFSLDKTEFKRKDGNLNTKYEIAVSQEDNAETRKISITNNSEHSRTIELTSYMEVTLAPYNADIVHPTFSNLFIRTEYVGEPACVIANRRPRAKGQKKPHVVQTVAVQGELLGNIEYETSRANFIGRGNDVSRPFVMENSAPLTNTTGAVLDPIISMRVRLEIKAGETAKVAFTTALGNSREEVIELAKKYSQMFNVKRIFEMALTQTHLEMKYLDIKSTQGNLYQYMASKILFINQSLREREKYIKEIRKAQSSLWPYGISGDLPILLLVLRNQKDLDLVRQLLKAHEYWATKGLKVDLVILNLQNTVYTQPLQDGIRDMITSSHARDKENKPGGVFVHSKGTMSNEDVDFLIAIARLVIDAEKGSLMEQLKIKYRYNQEEKLLQISNKEYNAKAFRFDERNLEYFNGYGGFDVEKEKYTIILKEHKNTPAPWINVISNGEFGFHISESGSSYTWYKNSRENKVTTWSNDPVTDPLAEALYLRDEVNGKLWGITPKPVRDQGEYIIEHGFGYSSFKHEANGIIGEVTYFVPVDESVKIGLVKLKNNCDENRRLSLSYYAHTVLGVVPQQTAQYISTYLQDGKYIYAQNPYSEHFGRAYAYLTIAGGEETSFTGNRTEFFGRGGIIDRPKALKYENFSNSVGSGYDPCLACNTKIEINPEEEIELVIILGQKENIENINKIVEEYSNIEVAETKLKEIKEYWKELLHRIQVKTPDKTMDILLNGWLMYQTISCRYWSRTAFYQSGGAIGFRDQLQDVMSIGFLNSEFTKDQILHSATRQFVEGDVQHWWHPVVNSGIRTRFSDDLLWLPYVTIDYIKNTGDYSILEEEAGYLEDEPLKEGEDERYKVTPESDKKGSIYEHCVRAIEISLKFGPHNIPLMGSGDWNDGMSTVGNEGRGESVWLGWFLYSILNDFKEISKHKGDDERANRYEKMRDFIGENLEENAWDGGWYRRAYFDDGTPLGSIENDECQIDSLSQSWSVISGAGRESRVEEAMAALERYLVKENMGMVLLLTPAFNNSILEPGYIKGYVPGVRENGGQYTHAATWVILAMTKLKYNSKAWRIFHMINPINHSKSYLECERYKVEPYVMTADIYATEGHEGRGGWSWYTGASGWMYRVGIDGILGLKLREGKGFSIEPCIPDEWNGYEINYRKDGCTYHIQVKRGETKEIYLDGAPIKDNMIPYLDDGEHEVEVII</sequence>
<keyword evidence="1" id="KW-0328">Glycosyltransferase</keyword>
<feature type="transmembrane region" description="Helical" evidence="3">
    <location>
        <begin position="451"/>
        <end position="477"/>
    </location>
</feature>